<organism evidence="1 2">
    <name type="scientific">Dictyobacter alpinus</name>
    <dbReference type="NCBI Taxonomy" id="2014873"/>
    <lineage>
        <taxon>Bacteria</taxon>
        <taxon>Bacillati</taxon>
        <taxon>Chloroflexota</taxon>
        <taxon>Ktedonobacteria</taxon>
        <taxon>Ktedonobacterales</taxon>
        <taxon>Dictyobacteraceae</taxon>
        <taxon>Dictyobacter</taxon>
    </lineage>
</organism>
<keyword evidence="2" id="KW-1185">Reference proteome</keyword>
<name>A0A402BDC9_9CHLR</name>
<protein>
    <submittedName>
        <fullName evidence="1">Uncharacterized protein</fullName>
    </submittedName>
</protein>
<evidence type="ECO:0000313" key="1">
    <source>
        <dbReference type="EMBL" id="GCE29292.1"/>
    </source>
</evidence>
<evidence type="ECO:0000313" key="2">
    <source>
        <dbReference type="Proteomes" id="UP000287171"/>
    </source>
</evidence>
<proteinExistence type="predicted"/>
<sequence>MFWPATGELRAKAVDQSTNAILHPWLKQELEKILQRCPPARECQLETLTMVVCSTVKKPDRHIFLNRLEGDEEIEPERDTIF</sequence>
<accession>A0A402BDC9</accession>
<gene>
    <name evidence="1" type="ORF">KDA_47760</name>
</gene>
<dbReference type="Proteomes" id="UP000287171">
    <property type="component" value="Unassembled WGS sequence"/>
</dbReference>
<dbReference type="EMBL" id="BIFT01000002">
    <property type="protein sequence ID" value="GCE29292.1"/>
    <property type="molecule type" value="Genomic_DNA"/>
</dbReference>
<reference evidence="2" key="1">
    <citation type="submission" date="2018-12" db="EMBL/GenBank/DDBJ databases">
        <title>Tengunoibacter tsumagoiensis gen. nov., sp. nov., Dictyobacter kobayashii sp. nov., D. alpinus sp. nov., and D. joshuensis sp. nov. and description of Dictyobacteraceae fam. nov. within the order Ktedonobacterales isolated from Tengu-no-mugimeshi.</title>
        <authorList>
            <person name="Wang C.M."/>
            <person name="Zheng Y."/>
            <person name="Sakai Y."/>
            <person name="Toyoda A."/>
            <person name="Minakuchi Y."/>
            <person name="Abe K."/>
            <person name="Yokota A."/>
            <person name="Yabe S."/>
        </authorList>
    </citation>
    <scope>NUCLEOTIDE SEQUENCE [LARGE SCALE GENOMIC DNA]</scope>
    <source>
        <strain evidence="2">Uno16</strain>
    </source>
</reference>
<comment type="caution">
    <text evidence="1">The sequence shown here is derived from an EMBL/GenBank/DDBJ whole genome shotgun (WGS) entry which is preliminary data.</text>
</comment>
<dbReference type="AlphaFoldDB" id="A0A402BDC9"/>